<evidence type="ECO:0000313" key="1">
    <source>
        <dbReference type="EMBL" id="AXH88790.1"/>
    </source>
</evidence>
<protein>
    <submittedName>
        <fullName evidence="1">Uncharacterized protein</fullName>
    </submittedName>
</protein>
<dbReference type="EMBL" id="CP031263">
    <property type="protein sequence ID" value="AXH88790.1"/>
    <property type="molecule type" value="Genomic_DNA"/>
</dbReference>
<sequence length="276" mass="29699">MGMTRVQRGVPAQLTRTFSVGETPTDVMGDVTVTVTRLDGTAVVSGTAAHPGPAGQYTFAVPAQMQLDALVVDWSGSLGRYRDLLEIVGGHYFDLAEARTEHGLSLAQHPTEKLIRKRLEVEVECERICGQAFVPRFERAVVRGDGRAALLLPRVQVRELRAVTVAGTAWSPADVAAVQVDPSGVLHHPVGWPAGPVVVEYEHGMDMPPEDLRTAAMLRLRSRVHITTSGVPDRAISWSAADGGTYRIALPSGERTGVPEVDAAYERNTIDMGGFA</sequence>
<name>A0A6N3JTL4_9ACTN</name>
<evidence type="ECO:0000313" key="2">
    <source>
        <dbReference type="Proteomes" id="UP000253958"/>
    </source>
</evidence>
<proteinExistence type="predicted"/>
<dbReference type="AlphaFoldDB" id="A0A6N3JTL4"/>
<accession>A0A6N3JTL4</accession>
<reference evidence="1 2" key="2">
    <citation type="submission" date="2018-08" db="EMBL/GenBank/DDBJ databases">
        <title>Streptomyces kandeliansis sp. nov., an endophytic bacterium isolated from mangrove plant.</title>
        <authorList>
            <person name="Wang R."/>
        </authorList>
    </citation>
    <scope>NUCLEOTIDE SEQUENCE [LARGE SCALE GENOMIC DNA]</scope>
    <source>
        <strain evidence="2">H14(2018)</strain>
    </source>
</reference>
<dbReference type="Proteomes" id="UP000253958">
    <property type="component" value="Chromosome"/>
</dbReference>
<gene>
    <name evidence="1" type="ORF">DVH21_01965</name>
</gene>
<organism evidence="1 2">
    <name type="scientific">Micromonospora aurantiaca</name>
    <name type="common">nom. illeg.</name>
    <dbReference type="NCBI Taxonomy" id="47850"/>
    <lineage>
        <taxon>Bacteria</taxon>
        <taxon>Bacillati</taxon>
        <taxon>Actinomycetota</taxon>
        <taxon>Actinomycetes</taxon>
        <taxon>Micromonosporales</taxon>
        <taxon>Micromonosporaceae</taxon>
        <taxon>Micromonospora</taxon>
    </lineage>
</organism>
<reference evidence="1 2" key="1">
    <citation type="submission" date="2018-07" db="EMBL/GenBank/DDBJ databases">
        <authorList>
            <person name="Ye Y."/>
        </authorList>
    </citation>
    <scope>NUCLEOTIDE SEQUENCE [LARGE SCALE GENOMIC DNA]</scope>
    <source>
        <strain evidence="2">H14(2018)</strain>
    </source>
</reference>
<dbReference type="RefSeq" id="WP_114918684.1">
    <property type="nucleotide sequence ID" value="NZ_CP031263.1"/>
</dbReference>